<feature type="transmembrane region" description="Helical" evidence="11">
    <location>
        <begin position="43"/>
        <end position="76"/>
    </location>
</feature>
<dbReference type="PANTHER" id="PTHR35809">
    <property type="entry name" value="ARCHAETIDYLSERINE DECARBOXYLASE PROENZYME-RELATED"/>
    <property type="match status" value="1"/>
</dbReference>
<evidence type="ECO:0000256" key="6">
    <source>
        <dbReference type="ARBA" id="ARBA00023145"/>
    </source>
</evidence>
<keyword evidence="8" id="KW-0456">Lyase</keyword>
<keyword evidence="11" id="KW-0812">Transmembrane</keyword>
<evidence type="ECO:0000256" key="4">
    <source>
        <dbReference type="ARBA" id="ARBA00023098"/>
    </source>
</evidence>
<keyword evidence="6" id="KW-0865">Zymogen</keyword>
<evidence type="ECO:0008006" key="13">
    <source>
        <dbReference type="Google" id="ProtNLM"/>
    </source>
</evidence>
<keyword evidence="7" id="KW-0594">Phospholipid biosynthesis</keyword>
<keyword evidence="11" id="KW-1133">Transmembrane helix</keyword>
<sequence length="237" mass="26170">KNKNGLCYKHRPLFYPSTKLTSHGLSAMPVSQHSSIAKEGMPLLIAAIIGALLLQVFYGGITWPSWLLVFALGWLLRDPQRSTPASPLGIVAPVDGKVIAVENTKDPYLSRDSLKISIRMPLYGTFTLRSVTEGNIIQHWMDETVPRGSGHTHAVWLQTDEEDDVVLALHPGRFFGRIACYLSTGDRVGQGRRCGYIPLGAKLDVYLPVDCPVKVRVGEKVWGGESILAQFIHRTPN</sequence>
<name>A0A3B1B5G8_9ZZZZ</name>
<organism evidence="12">
    <name type="scientific">hydrothermal vent metagenome</name>
    <dbReference type="NCBI Taxonomy" id="652676"/>
    <lineage>
        <taxon>unclassified sequences</taxon>
        <taxon>metagenomes</taxon>
        <taxon>ecological metagenomes</taxon>
    </lineage>
</organism>
<keyword evidence="10" id="KW-0670">Pyruvate</keyword>
<protein>
    <recommendedName>
        <fullName evidence="13">Phosphatidylserine decarboxylase</fullName>
    </recommendedName>
</protein>
<dbReference type="AlphaFoldDB" id="A0A3B1B5G8"/>
<gene>
    <name evidence="12" type="ORF">MNBD_GAMMA24-1058</name>
</gene>
<evidence type="ECO:0000256" key="8">
    <source>
        <dbReference type="ARBA" id="ARBA00023239"/>
    </source>
</evidence>
<dbReference type="PANTHER" id="PTHR35809:SF1">
    <property type="entry name" value="ARCHAETIDYLSERINE DECARBOXYLASE PROENZYME-RELATED"/>
    <property type="match status" value="1"/>
</dbReference>
<keyword evidence="9" id="KW-1208">Phospholipid metabolism</keyword>
<proteinExistence type="predicted"/>
<evidence type="ECO:0000313" key="12">
    <source>
        <dbReference type="EMBL" id="VAX13546.1"/>
    </source>
</evidence>
<evidence type="ECO:0000256" key="9">
    <source>
        <dbReference type="ARBA" id="ARBA00023264"/>
    </source>
</evidence>
<reference evidence="12" key="1">
    <citation type="submission" date="2018-06" db="EMBL/GenBank/DDBJ databases">
        <authorList>
            <person name="Zhirakovskaya E."/>
        </authorList>
    </citation>
    <scope>NUCLEOTIDE SEQUENCE</scope>
</reference>
<evidence type="ECO:0000256" key="2">
    <source>
        <dbReference type="ARBA" id="ARBA00022516"/>
    </source>
</evidence>
<evidence type="ECO:0000256" key="5">
    <source>
        <dbReference type="ARBA" id="ARBA00023136"/>
    </source>
</evidence>
<evidence type="ECO:0000256" key="7">
    <source>
        <dbReference type="ARBA" id="ARBA00023209"/>
    </source>
</evidence>
<feature type="non-terminal residue" evidence="12">
    <location>
        <position position="1"/>
    </location>
</feature>
<dbReference type="InterPro" id="IPR003817">
    <property type="entry name" value="PS_Dcarbxylase"/>
</dbReference>
<evidence type="ECO:0000256" key="11">
    <source>
        <dbReference type="SAM" id="Phobius"/>
    </source>
</evidence>
<evidence type="ECO:0000256" key="10">
    <source>
        <dbReference type="ARBA" id="ARBA00023317"/>
    </source>
</evidence>
<keyword evidence="5 11" id="KW-0472">Membrane</keyword>
<keyword evidence="3" id="KW-0210">Decarboxylase</keyword>
<dbReference type="GO" id="GO:0004609">
    <property type="term" value="F:phosphatidylserine decarboxylase activity"/>
    <property type="evidence" value="ECO:0007669"/>
    <property type="project" value="InterPro"/>
</dbReference>
<dbReference type="Pfam" id="PF02666">
    <property type="entry name" value="PS_Dcarbxylase"/>
    <property type="match status" value="1"/>
</dbReference>
<keyword evidence="4" id="KW-0443">Lipid metabolism</keyword>
<evidence type="ECO:0000256" key="1">
    <source>
        <dbReference type="ARBA" id="ARBA00022475"/>
    </source>
</evidence>
<dbReference type="InterPro" id="IPR033175">
    <property type="entry name" value="PSD-A"/>
</dbReference>
<evidence type="ECO:0000256" key="3">
    <source>
        <dbReference type="ARBA" id="ARBA00022793"/>
    </source>
</evidence>
<accession>A0A3B1B5G8</accession>
<keyword evidence="2" id="KW-0444">Lipid biosynthesis</keyword>
<dbReference type="GO" id="GO:0008654">
    <property type="term" value="P:phospholipid biosynthetic process"/>
    <property type="evidence" value="ECO:0007669"/>
    <property type="project" value="UniProtKB-KW"/>
</dbReference>
<dbReference type="EMBL" id="UOFZ01000122">
    <property type="protein sequence ID" value="VAX13546.1"/>
    <property type="molecule type" value="Genomic_DNA"/>
</dbReference>
<keyword evidence="1" id="KW-1003">Cell membrane</keyword>